<accession>A0A5C3MLW4</accession>
<sequence length="195" mass="21884">MYPTYDQERCLQYQEDVPIEIDLCDLLQTLKLDSAHKGKTAENVMLAPPPVNVQDELMIEDPSYQSDGGSECSSSSSSHNHQEESYGCAYLQTIRSQLDNYPTTGGEYLEAIFTHREILLSFPAAHHQCARGFSDLAYMLEQRAWRADREADTEAVTAFRHEAWTIAATISTPSKQRAESSNAKSSFACLMPAMY</sequence>
<feature type="region of interest" description="Disordered" evidence="1">
    <location>
        <begin position="61"/>
        <end position="80"/>
    </location>
</feature>
<keyword evidence="3" id="KW-1185">Reference proteome</keyword>
<name>A0A5C3MLW4_9AGAR</name>
<reference evidence="2 3" key="1">
    <citation type="journal article" date="2019" name="Nat. Ecol. Evol.">
        <title>Megaphylogeny resolves global patterns of mushroom evolution.</title>
        <authorList>
            <person name="Varga T."/>
            <person name="Krizsan K."/>
            <person name="Foldi C."/>
            <person name="Dima B."/>
            <person name="Sanchez-Garcia M."/>
            <person name="Sanchez-Ramirez S."/>
            <person name="Szollosi G.J."/>
            <person name="Szarkandi J.G."/>
            <person name="Papp V."/>
            <person name="Albert L."/>
            <person name="Andreopoulos W."/>
            <person name="Angelini C."/>
            <person name="Antonin V."/>
            <person name="Barry K.W."/>
            <person name="Bougher N.L."/>
            <person name="Buchanan P."/>
            <person name="Buyck B."/>
            <person name="Bense V."/>
            <person name="Catcheside P."/>
            <person name="Chovatia M."/>
            <person name="Cooper J."/>
            <person name="Damon W."/>
            <person name="Desjardin D."/>
            <person name="Finy P."/>
            <person name="Geml J."/>
            <person name="Haridas S."/>
            <person name="Hughes K."/>
            <person name="Justo A."/>
            <person name="Karasinski D."/>
            <person name="Kautmanova I."/>
            <person name="Kiss B."/>
            <person name="Kocsube S."/>
            <person name="Kotiranta H."/>
            <person name="LaButti K.M."/>
            <person name="Lechner B.E."/>
            <person name="Liimatainen K."/>
            <person name="Lipzen A."/>
            <person name="Lukacs Z."/>
            <person name="Mihaltcheva S."/>
            <person name="Morgado L.N."/>
            <person name="Niskanen T."/>
            <person name="Noordeloos M.E."/>
            <person name="Ohm R.A."/>
            <person name="Ortiz-Santana B."/>
            <person name="Ovrebo C."/>
            <person name="Racz N."/>
            <person name="Riley R."/>
            <person name="Savchenko A."/>
            <person name="Shiryaev A."/>
            <person name="Soop K."/>
            <person name="Spirin V."/>
            <person name="Szebenyi C."/>
            <person name="Tomsovsky M."/>
            <person name="Tulloss R.E."/>
            <person name="Uehling J."/>
            <person name="Grigoriev I.V."/>
            <person name="Vagvolgyi C."/>
            <person name="Papp T."/>
            <person name="Martin F.M."/>
            <person name="Miettinen O."/>
            <person name="Hibbett D.S."/>
            <person name="Nagy L.G."/>
        </authorList>
    </citation>
    <scope>NUCLEOTIDE SEQUENCE [LARGE SCALE GENOMIC DNA]</scope>
    <source>
        <strain evidence="2 3">CBS 166.37</strain>
    </source>
</reference>
<gene>
    <name evidence="2" type="ORF">BDQ12DRAFT_673812</name>
</gene>
<organism evidence="2 3">
    <name type="scientific">Crucibulum laeve</name>
    <dbReference type="NCBI Taxonomy" id="68775"/>
    <lineage>
        <taxon>Eukaryota</taxon>
        <taxon>Fungi</taxon>
        <taxon>Dikarya</taxon>
        <taxon>Basidiomycota</taxon>
        <taxon>Agaricomycotina</taxon>
        <taxon>Agaricomycetes</taxon>
        <taxon>Agaricomycetidae</taxon>
        <taxon>Agaricales</taxon>
        <taxon>Agaricineae</taxon>
        <taxon>Nidulariaceae</taxon>
        <taxon>Crucibulum</taxon>
    </lineage>
</organism>
<protein>
    <submittedName>
        <fullName evidence="2">Uncharacterized protein</fullName>
    </submittedName>
</protein>
<evidence type="ECO:0000313" key="2">
    <source>
        <dbReference type="EMBL" id="TFK44918.1"/>
    </source>
</evidence>
<evidence type="ECO:0000313" key="3">
    <source>
        <dbReference type="Proteomes" id="UP000308652"/>
    </source>
</evidence>
<evidence type="ECO:0000256" key="1">
    <source>
        <dbReference type="SAM" id="MobiDB-lite"/>
    </source>
</evidence>
<dbReference type="EMBL" id="ML213590">
    <property type="protein sequence ID" value="TFK44918.1"/>
    <property type="molecule type" value="Genomic_DNA"/>
</dbReference>
<feature type="compositionally biased region" description="Low complexity" evidence="1">
    <location>
        <begin position="63"/>
        <end position="79"/>
    </location>
</feature>
<proteinExistence type="predicted"/>
<dbReference type="Proteomes" id="UP000308652">
    <property type="component" value="Unassembled WGS sequence"/>
</dbReference>
<dbReference type="OrthoDB" id="2651020at2759"/>
<dbReference type="AlphaFoldDB" id="A0A5C3MLW4"/>